<evidence type="ECO:0000313" key="2">
    <source>
        <dbReference type="Proteomes" id="UP000005801"/>
    </source>
</evidence>
<reference evidence="1 2" key="1">
    <citation type="submission" date="2007-06" db="EMBL/GenBank/DDBJ databases">
        <authorList>
            <person name="Shimkets L."/>
            <person name="Ferriera S."/>
            <person name="Johnson J."/>
            <person name="Kravitz S."/>
            <person name="Beeson K."/>
            <person name="Sutton G."/>
            <person name="Rogers Y.-H."/>
            <person name="Friedman R."/>
            <person name="Frazier M."/>
            <person name="Venter J.C."/>
        </authorList>
    </citation>
    <scope>NUCLEOTIDE SEQUENCE [LARGE SCALE GENOMIC DNA]</scope>
    <source>
        <strain evidence="1 2">SIR-1</strain>
    </source>
</reference>
<dbReference type="STRING" id="391625.PPSIR1_39975"/>
<gene>
    <name evidence="1" type="ORF">PPSIR1_39975</name>
</gene>
<dbReference type="AlphaFoldDB" id="A6FYC5"/>
<sequence length="156" mass="17367">MPACIVMVERWRGASSVDTDRRQEQLFSKFASNGLCSLRALDGRVGQWRYFSVDDPDSSELLAAEVSDDRWAIVECMSGPFGAALRRLEARSPHGELSPGPLPYHAICLVGRTGRGFEFLDPWSAREHQPLTISIEDFATFWTGGALFVQRVPIHG</sequence>
<evidence type="ECO:0008006" key="3">
    <source>
        <dbReference type="Google" id="ProtNLM"/>
    </source>
</evidence>
<dbReference type="OrthoDB" id="9922236at2"/>
<evidence type="ECO:0000313" key="1">
    <source>
        <dbReference type="EMBL" id="EDM81504.1"/>
    </source>
</evidence>
<protein>
    <recommendedName>
        <fullName evidence="3">Peptidase C39-like domain-containing protein</fullName>
    </recommendedName>
</protein>
<accession>A6FYC5</accession>
<dbReference type="Proteomes" id="UP000005801">
    <property type="component" value="Unassembled WGS sequence"/>
</dbReference>
<dbReference type="RefSeq" id="WP_006969474.1">
    <property type="nucleotide sequence ID" value="NZ_ABCS01000003.1"/>
</dbReference>
<keyword evidence="2" id="KW-1185">Reference proteome</keyword>
<dbReference type="EMBL" id="ABCS01000003">
    <property type="protein sequence ID" value="EDM81504.1"/>
    <property type="molecule type" value="Genomic_DNA"/>
</dbReference>
<organism evidence="1 2">
    <name type="scientific">Plesiocystis pacifica SIR-1</name>
    <dbReference type="NCBI Taxonomy" id="391625"/>
    <lineage>
        <taxon>Bacteria</taxon>
        <taxon>Pseudomonadati</taxon>
        <taxon>Myxococcota</taxon>
        <taxon>Polyangia</taxon>
        <taxon>Nannocystales</taxon>
        <taxon>Nannocystaceae</taxon>
        <taxon>Plesiocystis</taxon>
    </lineage>
</organism>
<name>A6FYC5_9BACT</name>
<proteinExistence type="predicted"/>
<comment type="caution">
    <text evidence="1">The sequence shown here is derived from an EMBL/GenBank/DDBJ whole genome shotgun (WGS) entry which is preliminary data.</text>
</comment>